<dbReference type="EMBL" id="BK057802">
    <property type="protein sequence ID" value="DAE92561.1"/>
    <property type="molecule type" value="Genomic_DNA"/>
</dbReference>
<dbReference type="InterPro" id="IPR003961">
    <property type="entry name" value="FN3_dom"/>
</dbReference>
<sequence length="736" mass="79784">MTWWSGSSGYLMVGIDIYQHGDPNAGSIELEIVYRVKADGYGHNWSNTLHRWGEVSGDVGFSFASGRGGYDEKEIARERRTYTTEYGRGRRVEFSASIGPIWNGGAPQITVGWDIPAKSWAQPPTPTNFKAASRADGKVQITWDMRTDPNAPADWVGIDRWDAATAQYRRLVNLPASARSWLDPDVPANNQYRWRIHAWRNDGAESGWVENAAGSANNTPPGDLYTTPGAPTGLQAAKVAGGAIRLTWKKATPYNDRWGVEIWDNDRKVGTAPAGAETYTHTGFDPAVTHVYKARQLGPGNIVSPFSAVSNSIFVLSAPGTPGGLKPAGEVIPRGEGTLAWVHASQDTSEQTRAEVRYRPRGTQPWTTKTVTGNTTELFVPTLGAGLYEWQVRTWGLYKSGEESGASPWSAVTGFQIAARPVVAIQTPQTTIDTSVLKVTWSYSQEEGSAQTLARVQITDQTAGQLVADKTLSGAGTSYTMEGRAVNGHEYSIVVTANSGHGLESVAATRRSVVRYAPPEEPKVNLVWDETAGAVTIGIENPPAKPGKTVATVSNMVERSLDGGQTWEVIADNLPVNTTLQDREALTGGESVYRVTASSVTPSSASTMRNVTVRSRKVWISGGPGFGVCVGLQYNPEVSVHASLQAREVHYFAGRARGVETTGAGQVRKINVSATLTDAQYRTHVMRLEEFAVTPAPFLYRDPLGRRIYCTILGMEAPRAVGGVWKLSLELEEVER</sequence>
<organism evidence="2">
    <name type="scientific">Siphoviridae sp. ct3Mm15</name>
    <dbReference type="NCBI Taxonomy" id="2827558"/>
    <lineage>
        <taxon>Viruses</taxon>
        <taxon>Duplodnaviria</taxon>
        <taxon>Heunggongvirae</taxon>
        <taxon>Uroviricota</taxon>
        <taxon>Caudoviricetes</taxon>
    </lineage>
</organism>
<proteinExistence type="predicted"/>
<dbReference type="InterPro" id="IPR013783">
    <property type="entry name" value="Ig-like_fold"/>
</dbReference>
<dbReference type="PROSITE" id="PS50853">
    <property type="entry name" value="FN3"/>
    <property type="match status" value="1"/>
</dbReference>
<dbReference type="InterPro" id="IPR036116">
    <property type="entry name" value="FN3_sf"/>
</dbReference>
<reference evidence="2" key="1">
    <citation type="journal article" date="2021" name="Proc. Natl. Acad. Sci. U.S.A.">
        <title>A Catalog of Tens of Thousands of Viruses from Human Metagenomes Reveals Hidden Associations with Chronic Diseases.</title>
        <authorList>
            <person name="Tisza M.J."/>
            <person name="Buck C.B."/>
        </authorList>
    </citation>
    <scope>NUCLEOTIDE SEQUENCE</scope>
    <source>
        <strain evidence="2">Ct3Mm15</strain>
    </source>
</reference>
<accession>A0A8S5RTF5</accession>
<feature type="domain" description="Fibronectin type-III" evidence="1">
    <location>
        <begin position="123"/>
        <end position="222"/>
    </location>
</feature>
<protein>
    <submittedName>
        <fullName evidence="2">Fibronectin</fullName>
    </submittedName>
</protein>
<evidence type="ECO:0000259" key="1">
    <source>
        <dbReference type="PROSITE" id="PS50853"/>
    </source>
</evidence>
<name>A0A8S5RTF5_9CAUD</name>
<dbReference type="Gene3D" id="2.60.40.10">
    <property type="entry name" value="Immunoglobulins"/>
    <property type="match status" value="3"/>
</dbReference>
<dbReference type="SUPFAM" id="SSF49265">
    <property type="entry name" value="Fibronectin type III"/>
    <property type="match status" value="2"/>
</dbReference>
<evidence type="ECO:0000313" key="2">
    <source>
        <dbReference type="EMBL" id="DAE92561.1"/>
    </source>
</evidence>